<dbReference type="STRING" id="1081102.A0A167USX9"/>
<name>A0A167USX9_9HYPO</name>
<feature type="compositionally biased region" description="Basic and acidic residues" evidence="1">
    <location>
        <begin position="118"/>
        <end position="128"/>
    </location>
</feature>
<gene>
    <name evidence="2" type="ORF">SPI_04735</name>
</gene>
<reference evidence="2 3" key="1">
    <citation type="journal article" date="2016" name="Genome Biol. Evol.">
        <title>Divergent and convergent evolution of fungal pathogenicity.</title>
        <authorList>
            <person name="Shang Y."/>
            <person name="Xiao G."/>
            <person name="Zheng P."/>
            <person name="Cen K."/>
            <person name="Zhan S."/>
            <person name="Wang C."/>
        </authorList>
    </citation>
    <scope>NUCLEOTIDE SEQUENCE [LARGE SCALE GENOMIC DNA]</scope>
    <source>
        <strain evidence="2 3">RCEF 264</strain>
    </source>
</reference>
<comment type="caution">
    <text evidence="2">The sequence shown here is derived from an EMBL/GenBank/DDBJ whole genome shotgun (WGS) entry which is preliminary data.</text>
</comment>
<dbReference type="GO" id="GO:0031511">
    <property type="term" value="C:Mis6-Sim4 complex"/>
    <property type="evidence" value="ECO:0007669"/>
    <property type="project" value="InterPro"/>
</dbReference>
<feature type="region of interest" description="Disordered" evidence="1">
    <location>
        <begin position="111"/>
        <end position="132"/>
    </location>
</feature>
<evidence type="ECO:0000256" key="1">
    <source>
        <dbReference type="SAM" id="MobiDB-lite"/>
    </source>
</evidence>
<dbReference type="PANTHER" id="PTHR42040:SF1">
    <property type="entry name" value="INNER KINETOCHORE SUBUNIT FTA4"/>
    <property type="match status" value="1"/>
</dbReference>
<dbReference type="PANTHER" id="PTHR42040">
    <property type="entry name" value="INNER KINETOCHORE SUBUNIT FTA4"/>
    <property type="match status" value="1"/>
</dbReference>
<dbReference type="OrthoDB" id="21214at2759"/>
<evidence type="ECO:0008006" key="4">
    <source>
        <dbReference type="Google" id="ProtNLM"/>
    </source>
</evidence>
<organism evidence="2 3">
    <name type="scientific">Niveomyces insectorum RCEF 264</name>
    <dbReference type="NCBI Taxonomy" id="1081102"/>
    <lineage>
        <taxon>Eukaryota</taxon>
        <taxon>Fungi</taxon>
        <taxon>Dikarya</taxon>
        <taxon>Ascomycota</taxon>
        <taxon>Pezizomycotina</taxon>
        <taxon>Sordariomycetes</taxon>
        <taxon>Hypocreomycetidae</taxon>
        <taxon>Hypocreales</taxon>
        <taxon>Cordycipitaceae</taxon>
        <taxon>Niveomyces</taxon>
    </lineage>
</organism>
<evidence type="ECO:0000313" key="2">
    <source>
        <dbReference type="EMBL" id="OAA61876.1"/>
    </source>
</evidence>
<accession>A0A167USX9</accession>
<protein>
    <recommendedName>
        <fullName evidence="4">Kinetochore protein</fullName>
    </recommendedName>
</protein>
<proteinExistence type="predicted"/>
<dbReference type="InterPro" id="IPR025207">
    <property type="entry name" value="Sim4_Fta4"/>
</dbReference>
<dbReference type="Proteomes" id="UP000076874">
    <property type="component" value="Unassembled WGS sequence"/>
</dbReference>
<sequence length="198" mass="21173">MSSHPTILEVKQAFLERALYGAAAEADGEPKAAAADGVDVLDFGTDFTDSAAIAALPPTWDDPRDADAWPLETQRYAELVATLQEGAAARTAAAQRVRKLRRMATLLAPLASASSGDDENRDKADDGNAKNTLQANLVTRNGPVERELERMRVLLARVGDRVAALPRQGTTGADANASYVEDVETVGRARVQALLEQF</sequence>
<keyword evidence="3" id="KW-1185">Reference proteome</keyword>
<dbReference type="AlphaFoldDB" id="A0A167USX9"/>
<dbReference type="Pfam" id="PF13093">
    <property type="entry name" value="FTA4"/>
    <property type="match status" value="1"/>
</dbReference>
<evidence type="ECO:0000313" key="3">
    <source>
        <dbReference type="Proteomes" id="UP000076874"/>
    </source>
</evidence>
<dbReference type="EMBL" id="AZHD01000007">
    <property type="protein sequence ID" value="OAA61876.1"/>
    <property type="molecule type" value="Genomic_DNA"/>
</dbReference>